<dbReference type="InterPro" id="IPR050301">
    <property type="entry name" value="NTE"/>
</dbReference>
<dbReference type="Gene3D" id="3.40.1090.10">
    <property type="entry name" value="Cytosolic phospholipase A2 catalytic domain"/>
    <property type="match status" value="2"/>
</dbReference>
<dbReference type="RefSeq" id="WP_220663403.1">
    <property type="nucleotide sequence ID" value="NZ_CP069370.1"/>
</dbReference>
<feature type="short sequence motif" description="GXGXXG" evidence="4">
    <location>
        <begin position="11"/>
        <end position="16"/>
    </location>
</feature>
<dbReference type="Pfam" id="PF01734">
    <property type="entry name" value="Patatin"/>
    <property type="match status" value="1"/>
</dbReference>
<dbReference type="PANTHER" id="PTHR14226:SF78">
    <property type="entry name" value="SLR0060 PROTEIN"/>
    <property type="match status" value="1"/>
</dbReference>
<evidence type="ECO:0000313" key="7">
    <source>
        <dbReference type="Proteomes" id="UP000826300"/>
    </source>
</evidence>
<dbReference type="AlphaFoldDB" id="A0A8G0ZV86"/>
<keyword evidence="7" id="KW-1185">Reference proteome</keyword>
<organism evidence="6 7">
    <name type="scientific">Neotabrizicola shimadae</name>
    <dbReference type="NCBI Taxonomy" id="2807096"/>
    <lineage>
        <taxon>Bacteria</taxon>
        <taxon>Pseudomonadati</taxon>
        <taxon>Pseudomonadota</taxon>
        <taxon>Alphaproteobacteria</taxon>
        <taxon>Rhodobacterales</taxon>
        <taxon>Paracoccaceae</taxon>
        <taxon>Neotabrizicola</taxon>
    </lineage>
</organism>
<dbReference type="InterPro" id="IPR002641">
    <property type="entry name" value="PNPLA_dom"/>
</dbReference>
<dbReference type="GO" id="GO:0016787">
    <property type="term" value="F:hydrolase activity"/>
    <property type="evidence" value="ECO:0007669"/>
    <property type="project" value="UniProtKB-UniRule"/>
</dbReference>
<keyword evidence="2 4" id="KW-0442">Lipid degradation</keyword>
<dbReference type="KEGG" id="nsm:JO391_06155"/>
<feature type="short sequence motif" description="GXSXG" evidence="4">
    <location>
        <begin position="39"/>
        <end position="43"/>
    </location>
</feature>
<protein>
    <submittedName>
        <fullName evidence="6">Patatin-like phospholipase family protein</fullName>
    </submittedName>
</protein>
<keyword evidence="1 4" id="KW-0378">Hydrolase</keyword>
<gene>
    <name evidence="6" type="ORF">JO391_06155</name>
</gene>
<dbReference type="PROSITE" id="PS51635">
    <property type="entry name" value="PNPLA"/>
    <property type="match status" value="1"/>
</dbReference>
<sequence length="338" mass="36166">MTHRINLALQGGGAHGAFTWGALDRLLEEPEIEIAAISGTSAGALNAAVLKAGLVTGGPKGARAALAALWDAVGDAGDFRLMPWMRAWWPYMADVSAIAENLLPVSPAGLTAQLVSPYALDGYWTNPLADIVTGFDFDAITSAEGPRLSIGATNVRTGKSHIFTGSHVTADAILASACLPTVFRAVSIGGEEYWDGGYSGNPSLWPLYDADLPEDIVIIQVNPLRREALPMTPVEIQDRISEIGFNSALLGEMRAIRFVKRLIAEGRIERGTMKDIRLHVISDDKLMNSLSGSTKMLPSPALLDRLRAAGRVAADDFITCHRHRIGNESSVELTDLLG</sequence>
<dbReference type="InterPro" id="IPR016035">
    <property type="entry name" value="Acyl_Trfase/lysoPLipase"/>
</dbReference>
<evidence type="ECO:0000256" key="2">
    <source>
        <dbReference type="ARBA" id="ARBA00022963"/>
    </source>
</evidence>
<evidence type="ECO:0000256" key="1">
    <source>
        <dbReference type="ARBA" id="ARBA00022801"/>
    </source>
</evidence>
<reference evidence="6" key="1">
    <citation type="submission" date="2021-02" db="EMBL/GenBank/DDBJ databases">
        <title>Rhodobacter shimadae sp. nov., an aerobic anoxygenic phototrophic bacterium isolated from a hot spring.</title>
        <authorList>
            <person name="Muramatsu S."/>
            <person name="Haruta S."/>
            <person name="Hirose S."/>
            <person name="Hanada S."/>
        </authorList>
    </citation>
    <scope>NUCLEOTIDE SEQUENCE</scope>
    <source>
        <strain evidence="6">N10</strain>
    </source>
</reference>
<accession>A0A8G0ZV86</accession>
<name>A0A8G0ZV86_9RHOB</name>
<keyword evidence="3 4" id="KW-0443">Lipid metabolism</keyword>
<evidence type="ECO:0000259" key="5">
    <source>
        <dbReference type="PROSITE" id="PS51635"/>
    </source>
</evidence>
<feature type="domain" description="PNPLA" evidence="5">
    <location>
        <begin position="7"/>
        <end position="208"/>
    </location>
</feature>
<dbReference type="GO" id="GO:0016042">
    <property type="term" value="P:lipid catabolic process"/>
    <property type="evidence" value="ECO:0007669"/>
    <property type="project" value="UniProtKB-UniRule"/>
</dbReference>
<feature type="active site" description="Nucleophile" evidence="4">
    <location>
        <position position="41"/>
    </location>
</feature>
<proteinExistence type="predicted"/>
<dbReference type="Proteomes" id="UP000826300">
    <property type="component" value="Chromosome"/>
</dbReference>
<evidence type="ECO:0000313" key="6">
    <source>
        <dbReference type="EMBL" id="QYZ71089.1"/>
    </source>
</evidence>
<evidence type="ECO:0000256" key="3">
    <source>
        <dbReference type="ARBA" id="ARBA00023098"/>
    </source>
</evidence>
<feature type="active site" description="Proton acceptor" evidence="4">
    <location>
        <position position="195"/>
    </location>
</feature>
<feature type="short sequence motif" description="DGA/G" evidence="4">
    <location>
        <begin position="195"/>
        <end position="197"/>
    </location>
</feature>
<evidence type="ECO:0000256" key="4">
    <source>
        <dbReference type="PROSITE-ProRule" id="PRU01161"/>
    </source>
</evidence>
<dbReference type="SUPFAM" id="SSF52151">
    <property type="entry name" value="FabD/lysophospholipase-like"/>
    <property type="match status" value="1"/>
</dbReference>
<dbReference type="EMBL" id="CP069370">
    <property type="protein sequence ID" value="QYZ71089.1"/>
    <property type="molecule type" value="Genomic_DNA"/>
</dbReference>
<dbReference type="PANTHER" id="PTHR14226">
    <property type="entry name" value="NEUROPATHY TARGET ESTERASE/SWISS CHEESE D.MELANOGASTER"/>
    <property type="match status" value="1"/>
</dbReference>